<protein>
    <recommendedName>
        <fullName evidence="6">Aminotransferase</fullName>
        <ecNumber evidence="6">2.6.1.-</ecNumber>
    </recommendedName>
</protein>
<evidence type="ECO:0000256" key="5">
    <source>
        <dbReference type="ARBA" id="ARBA00022898"/>
    </source>
</evidence>
<dbReference type="Proteomes" id="UP000546970">
    <property type="component" value="Unassembled WGS sequence"/>
</dbReference>
<dbReference type="Gene3D" id="3.40.640.10">
    <property type="entry name" value="Type I PLP-dependent aspartate aminotransferase-like (Major domain)"/>
    <property type="match status" value="1"/>
</dbReference>
<comment type="caution">
    <text evidence="8">The sequence shown here is derived from an EMBL/GenBank/DDBJ whole genome shotgun (WGS) entry which is preliminary data.</text>
</comment>
<organism evidence="8 9">
    <name type="scientific">Collinsella acetigenes</name>
    <dbReference type="NCBI Taxonomy" id="2713419"/>
    <lineage>
        <taxon>Bacteria</taxon>
        <taxon>Bacillati</taxon>
        <taxon>Actinomycetota</taxon>
        <taxon>Coriobacteriia</taxon>
        <taxon>Coriobacteriales</taxon>
        <taxon>Coriobacteriaceae</taxon>
        <taxon>Collinsella</taxon>
    </lineage>
</organism>
<keyword evidence="3 6" id="KW-0032">Aminotransferase</keyword>
<dbReference type="InterPro" id="IPR050596">
    <property type="entry name" value="AspAT/PAT-like"/>
</dbReference>
<proteinExistence type="inferred from homology"/>
<dbReference type="GO" id="GO:0008483">
    <property type="term" value="F:transaminase activity"/>
    <property type="evidence" value="ECO:0007669"/>
    <property type="project" value="UniProtKB-KW"/>
</dbReference>
<name>A0A7X9YHD2_9ACTN</name>
<feature type="domain" description="Aminotransferase class I/classII large" evidence="7">
    <location>
        <begin position="50"/>
        <end position="377"/>
    </location>
</feature>
<dbReference type="PROSITE" id="PS00105">
    <property type="entry name" value="AA_TRANSFER_CLASS_1"/>
    <property type="match status" value="1"/>
</dbReference>
<accession>A0A7X9YHD2</accession>
<dbReference type="Gene3D" id="3.90.1150.10">
    <property type="entry name" value="Aspartate Aminotransferase, domain 1"/>
    <property type="match status" value="1"/>
</dbReference>
<evidence type="ECO:0000256" key="3">
    <source>
        <dbReference type="ARBA" id="ARBA00022576"/>
    </source>
</evidence>
<dbReference type="InterPro" id="IPR015421">
    <property type="entry name" value="PyrdxlP-dep_Trfase_major"/>
</dbReference>
<dbReference type="GO" id="GO:0030170">
    <property type="term" value="F:pyridoxal phosphate binding"/>
    <property type="evidence" value="ECO:0007669"/>
    <property type="project" value="InterPro"/>
</dbReference>
<keyword evidence="9" id="KW-1185">Reference proteome</keyword>
<dbReference type="InterPro" id="IPR015422">
    <property type="entry name" value="PyrdxlP-dep_Trfase_small"/>
</dbReference>
<evidence type="ECO:0000313" key="8">
    <source>
        <dbReference type="EMBL" id="NMF55337.1"/>
    </source>
</evidence>
<keyword evidence="5" id="KW-0663">Pyridoxal phosphate</keyword>
<sequence length="395" mass="42887">MAPVFRAAEGGLFSCVEKADVGASYQELERQGVALMGWADPFMPDHSMPDFVEDAYAKAARRESAAHYTAPIGSPELKAEIAKKLRRQNGLDVDPERNILITPGSDSGLFFAILPFIQPGDEVIIPSPSYPNNFLDVRIAGGVPVAVELKAENGYQLDPEALQAAITPKTKMVLLTHPNNPTTTVFNRASLEALSKIIIDNDLVLVCDQAFEDFTYENEMITPAALPGMFERTVTVFSFSKGMGFSGLRVGYIVCCDSIMDPLFATAVAVVGATSTAAQQAATVALQNPGFMKQFETAYDKRRHRAVEILNSVPGVHVILPESGFLCWVDVSELGDSTEIAAYLTAEARVSVNDGKNYGQGGAGHLRIVLGVYRDDERVFAALESIRDALLRYKK</sequence>
<dbReference type="InterPro" id="IPR015424">
    <property type="entry name" value="PyrdxlP-dep_Trfase"/>
</dbReference>
<dbReference type="AlphaFoldDB" id="A0A7X9YHD2"/>
<evidence type="ECO:0000313" key="9">
    <source>
        <dbReference type="Proteomes" id="UP000546970"/>
    </source>
</evidence>
<gene>
    <name evidence="8" type="ORF">HF320_03165</name>
</gene>
<evidence type="ECO:0000256" key="6">
    <source>
        <dbReference type="RuleBase" id="RU000481"/>
    </source>
</evidence>
<reference evidence="8 9" key="1">
    <citation type="submission" date="2020-04" db="EMBL/GenBank/DDBJ databases">
        <title>Collinsella sp. KGMB02528 nov., an anaerobic actinobacterium isolated from human feces.</title>
        <authorList>
            <person name="Han K.-I."/>
            <person name="Eom M.K."/>
            <person name="Kim J.-S."/>
            <person name="Lee K.C."/>
            <person name="Suh M.K."/>
            <person name="Park S.-H."/>
            <person name="Lee J.H."/>
            <person name="Kang S.W."/>
            <person name="Park J.-E."/>
            <person name="Oh B.S."/>
            <person name="Yu S.Y."/>
            <person name="Choi S.-H."/>
            <person name="Lee D.H."/>
            <person name="Yoon H."/>
            <person name="Kim B.-Y."/>
            <person name="Lee J.H."/>
            <person name="Lee J.-S."/>
        </authorList>
    </citation>
    <scope>NUCLEOTIDE SEQUENCE [LARGE SCALE GENOMIC DNA]</scope>
    <source>
        <strain evidence="8 9">KGMB02528</strain>
    </source>
</reference>
<evidence type="ECO:0000259" key="7">
    <source>
        <dbReference type="Pfam" id="PF00155"/>
    </source>
</evidence>
<keyword evidence="4 6" id="KW-0808">Transferase</keyword>
<evidence type="ECO:0000256" key="4">
    <source>
        <dbReference type="ARBA" id="ARBA00022679"/>
    </source>
</evidence>
<evidence type="ECO:0000256" key="2">
    <source>
        <dbReference type="ARBA" id="ARBA00007441"/>
    </source>
</evidence>
<dbReference type="CDD" id="cd00609">
    <property type="entry name" value="AAT_like"/>
    <property type="match status" value="1"/>
</dbReference>
<comment type="similarity">
    <text evidence="2 6">Belongs to the class-I pyridoxal-phosphate-dependent aminotransferase family.</text>
</comment>
<dbReference type="PANTHER" id="PTHR46383">
    <property type="entry name" value="ASPARTATE AMINOTRANSFERASE"/>
    <property type="match status" value="1"/>
</dbReference>
<dbReference type="PRINTS" id="PR00753">
    <property type="entry name" value="ACCSYNTHASE"/>
</dbReference>
<dbReference type="EC" id="2.6.1.-" evidence="6"/>
<dbReference type="SUPFAM" id="SSF53383">
    <property type="entry name" value="PLP-dependent transferases"/>
    <property type="match status" value="1"/>
</dbReference>
<dbReference type="Pfam" id="PF00155">
    <property type="entry name" value="Aminotran_1_2"/>
    <property type="match status" value="1"/>
</dbReference>
<dbReference type="EMBL" id="JABBCP010000002">
    <property type="protein sequence ID" value="NMF55337.1"/>
    <property type="molecule type" value="Genomic_DNA"/>
</dbReference>
<comment type="cofactor">
    <cofactor evidence="1 6">
        <name>pyridoxal 5'-phosphate</name>
        <dbReference type="ChEBI" id="CHEBI:597326"/>
    </cofactor>
</comment>
<dbReference type="InterPro" id="IPR004839">
    <property type="entry name" value="Aminotransferase_I/II_large"/>
</dbReference>
<dbReference type="GO" id="GO:0006520">
    <property type="term" value="P:amino acid metabolic process"/>
    <property type="evidence" value="ECO:0007669"/>
    <property type="project" value="InterPro"/>
</dbReference>
<evidence type="ECO:0000256" key="1">
    <source>
        <dbReference type="ARBA" id="ARBA00001933"/>
    </source>
</evidence>
<dbReference type="InterPro" id="IPR004838">
    <property type="entry name" value="NHTrfase_class1_PyrdxlP-BS"/>
</dbReference>